<reference evidence="1 2" key="1">
    <citation type="journal article" date="2019" name="Front. Microbiol.">
        <title>Ammonia Oxidation by the Arctic Terrestrial Thaumarchaeote Candidatus Nitrosocosmicus arcticus Is Stimulated by Increasing Temperatures.</title>
        <authorList>
            <person name="Alves R.J.E."/>
            <person name="Kerou M."/>
            <person name="Zappe A."/>
            <person name="Bittner R."/>
            <person name="Abby S.S."/>
            <person name="Schmidt H.A."/>
            <person name="Pfeifer K."/>
            <person name="Schleper C."/>
        </authorList>
    </citation>
    <scope>NUCLEOTIDE SEQUENCE [LARGE SCALE GENOMIC DNA]</scope>
    <source>
        <strain evidence="1 2">Kfb</strain>
    </source>
</reference>
<dbReference type="EMBL" id="VOAH01000003">
    <property type="protein sequence ID" value="TVP41562.1"/>
    <property type="molecule type" value="Genomic_DNA"/>
</dbReference>
<proteinExistence type="predicted"/>
<name>A0A557SY93_9ARCH</name>
<dbReference type="Proteomes" id="UP000315289">
    <property type="component" value="Unassembled WGS sequence"/>
</dbReference>
<dbReference type="AlphaFoldDB" id="A0A557SY93"/>
<evidence type="ECO:0000313" key="2">
    <source>
        <dbReference type="Proteomes" id="UP000315289"/>
    </source>
</evidence>
<dbReference type="RefSeq" id="WP_144729062.1">
    <property type="nucleotide sequence ID" value="NZ_ML675579.1"/>
</dbReference>
<protein>
    <submittedName>
        <fullName evidence="1">Uncharacterized protein</fullName>
    </submittedName>
</protein>
<gene>
    <name evidence="1" type="ORF">NARC_30277</name>
</gene>
<organism evidence="1 2">
    <name type="scientific">Candidatus Nitrosocosmicus arcticus</name>
    <dbReference type="NCBI Taxonomy" id="2035267"/>
    <lineage>
        <taxon>Archaea</taxon>
        <taxon>Nitrososphaerota</taxon>
        <taxon>Nitrososphaeria</taxon>
        <taxon>Nitrososphaerales</taxon>
        <taxon>Nitrososphaeraceae</taxon>
        <taxon>Candidatus Nitrosocosmicus</taxon>
    </lineage>
</organism>
<evidence type="ECO:0000313" key="1">
    <source>
        <dbReference type="EMBL" id="TVP41562.1"/>
    </source>
</evidence>
<keyword evidence="2" id="KW-1185">Reference proteome</keyword>
<comment type="caution">
    <text evidence="1">The sequence shown here is derived from an EMBL/GenBank/DDBJ whole genome shotgun (WGS) entry which is preliminary data.</text>
</comment>
<sequence length="75" mass="8231">MAVNSRDSQSIIVCAASNPWKSYSIPDLESFVYRGSSDDEKWNIITGGIPISKGTVISVLESNPNRGDEFYCLNS</sequence>
<accession>A0A557SY93</accession>